<dbReference type="AlphaFoldDB" id="A0A511VBD3"/>
<name>A0A511VBD3_9BACL</name>
<accession>A0A511VBD3</accession>
<comment type="caution">
    <text evidence="1">The sequence shown here is derived from an EMBL/GenBank/DDBJ whole genome shotgun (WGS) entry which is preliminary data.</text>
</comment>
<keyword evidence="2" id="KW-1185">Reference proteome</keyword>
<reference evidence="1 2" key="1">
    <citation type="submission" date="2019-07" db="EMBL/GenBank/DDBJ databases">
        <title>Whole genome shotgun sequence of Aneurinibacillus danicus NBRC 102444.</title>
        <authorList>
            <person name="Hosoyama A."/>
            <person name="Uohara A."/>
            <person name="Ohji S."/>
            <person name="Ichikawa N."/>
        </authorList>
    </citation>
    <scope>NUCLEOTIDE SEQUENCE [LARGE SCALE GENOMIC DNA]</scope>
    <source>
        <strain evidence="1 2">NBRC 102444</strain>
    </source>
</reference>
<dbReference type="EMBL" id="BJXX01000172">
    <property type="protein sequence ID" value="GEN36246.1"/>
    <property type="molecule type" value="Genomic_DNA"/>
</dbReference>
<protein>
    <submittedName>
        <fullName evidence="1">Uncharacterized protein</fullName>
    </submittedName>
</protein>
<proteinExistence type="predicted"/>
<dbReference type="Proteomes" id="UP000321157">
    <property type="component" value="Unassembled WGS sequence"/>
</dbReference>
<evidence type="ECO:0000313" key="1">
    <source>
        <dbReference type="EMBL" id="GEN36246.1"/>
    </source>
</evidence>
<organism evidence="1 2">
    <name type="scientific">Aneurinibacillus danicus</name>
    <dbReference type="NCBI Taxonomy" id="267746"/>
    <lineage>
        <taxon>Bacteria</taxon>
        <taxon>Bacillati</taxon>
        <taxon>Bacillota</taxon>
        <taxon>Bacilli</taxon>
        <taxon>Bacillales</taxon>
        <taxon>Paenibacillaceae</taxon>
        <taxon>Aneurinibacillus group</taxon>
        <taxon>Aneurinibacillus</taxon>
    </lineage>
</organism>
<gene>
    <name evidence="1" type="ORF">ADA01nite_37060</name>
</gene>
<evidence type="ECO:0000313" key="2">
    <source>
        <dbReference type="Proteomes" id="UP000321157"/>
    </source>
</evidence>
<sequence>MVQSIRIKIGSKIFSKSREERQEFAGIARILKKGVEISRLSSRAQYIFV</sequence>